<feature type="region of interest" description="Disordered" evidence="1">
    <location>
        <begin position="285"/>
        <end position="371"/>
    </location>
</feature>
<dbReference type="Proteomes" id="UP000284842">
    <property type="component" value="Unassembled WGS sequence"/>
</dbReference>
<feature type="compositionally biased region" description="Low complexity" evidence="1">
    <location>
        <begin position="516"/>
        <end position="535"/>
    </location>
</feature>
<dbReference type="EMBL" id="NHTK01005531">
    <property type="protein sequence ID" value="PPQ76803.1"/>
    <property type="molecule type" value="Genomic_DNA"/>
</dbReference>
<keyword evidence="3" id="KW-1185">Reference proteome</keyword>
<gene>
    <name evidence="2" type="ORF">CVT24_011303</name>
</gene>
<feature type="compositionally biased region" description="Polar residues" evidence="1">
    <location>
        <begin position="479"/>
        <end position="494"/>
    </location>
</feature>
<organism evidence="2 3">
    <name type="scientific">Panaeolus cyanescens</name>
    <dbReference type="NCBI Taxonomy" id="181874"/>
    <lineage>
        <taxon>Eukaryota</taxon>
        <taxon>Fungi</taxon>
        <taxon>Dikarya</taxon>
        <taxon>Basidiomycota</taxon>
        <taxon>Agaricomycotina</taxon>
        <taxon>Agaricomycetes</taxon>
        <taxon>Agaricomycetidae</taxon>
        <taxon>Agaricales</taxon>
        <taxon>Agaricineae</taxon>
        <taxon>Galeropsidaceae</taxon>
        <taxon>Panaeolus</taxon>
    </lineage>
</organism>
<dbReference type="OrthoDB" id="2686689at2759"/>
<feature type="region of interest" description="Disordered" evidence="1">
    <location>
        <begin position="753"/>
        <end position="907"/>
    </location>
</feature>
<evidence type="ECO:0000256" key="1">
    <source>
        <dbReference type="SAM" id="MobiDB-lite"/>
    </source>
</evidence>
<proteinExistence type="predicted"/>
<accession>A0A409WE81</accession>
<evidence type="ECO:0000313" key="2">
    <source>
        <dbReference type="EMBL" id="PPQ76803.1"/>
    </source>
</evidence>
<feature type="compositionally biased region" description="Acidic residues" evidence="1">
    <location>
        <begin position="311"/>
        <end position="337"/>
    </location>
</feature>
<feature type="compositionally biased region" description="Polar residues" evidence="1">
    <location>
        <begin position="504"/>
        <end position="515"/>
    </location>
</feature>
<feature type="compositionally biased region" description="Acidic residues" evidence="1">
    <location>
        <begin position="771"/>
        <end position="787"/>
    </location>
</feature>
<protein>
    <submittedName>
        <fullName evidence="2">Uncharacterized protein</fullName>
    </submittedName>
</protein>
<feature type="compositionally biased region" description="Low complexity" evidence="1">
    <location>
        <begin position="806"/>
        <end position="824"/>
    </location>
</feature>
<dbReference type="STRING" id="181874.A0A409WE81"/>
<name>A0A409WE81_9AGAR</name>
<sequence>MPLPDLPAGHRPSHSVLRAQAKIANAYTAIQHLFRSGNHNPHRVTAHVNVIKNEVTPLLESILQQDPILNDWVVSVARIFVELAQGLRELESNRNEYGQLIYVHQVNTNHSIFTLRGGSNVSRPMTHTQLKTGKRGRPKKVISQEALEWAFRPDRGLSFSDTATLFHVSRPTLYKLVKEAGIDCGYPEISDEDLTDIVREAVAQNPDSGTSYLTGHLRSHYQLRVKRQRLRDIHRQVDSVGDLEVEGMIKHGVYSEQPPQTMEFIDECEGLDPEAIEDHYRYDPEVDEDDRSASEDDNDESVSPETQSSDYDMDDADEDNDTEADGELDFDGDYEMTDAEHESSPDNSAARGSSPDHDDLFDGTGPDLVNTEHEVDDNIRHPAVDVPSANQPMSDEDYLHFQDALRKMGNTLPRYYGVLEEEWDQGVYPESEDLVVGRARNAQTITLPPDLWLPPYSSLSPNTAESILAMSKYKRKQRVSPTSSDSEGASTDTTKPALKKHKGSNGSQKRQSGQNAAAGPSSRSSKGSSKANGNNARNWLKYLNQVCDSDAGSSAKSEAVAGLKRRPQNVVSTDAENVPTGSTQEVATRRKTPFLLAENGDFYVRRILILPKGIKKATDSSIVTNRLHLIDDAPVNELASYQSLGLMLWDNDAGYLFNSKWDAQQVEDRLRELFPNIFEWMEQNPFEDDGMLIPWAPAIKDPGTTGRYSIPNTSLPITGMDIAALVGFAYQKKSPADPVFNIVTGQVMRQGTERSFMPSVPGKSIPRAMMEEEEDDDIDFGNDDDGEYREKMPRYPTRRMVHQGGRTTSSSASSSSSRAASTSSKPLSRSAKGKGKARAISPEPSDTEVEILSQGPIATYESDDDNAIEDLNRSFQDLSSPMPASKPAHPDPSCNVQTPGMPPRLWS</sequence>
<dbReference type="AlphaFoldDB" id="A0A409WE81"/>
<feature type="region of interest" description="Disordered" evidence="1">
    <location>
        <begin position="472"/>
        <end position="535"/>
    </location>
</feature>
<reference evidence="2 3" key="1">
    <citation type="journal article" date="2018" name="Evol. Lett.">
        <title>Horizontal gene cluster transfer increased hallucinogenic mushroom diversity.</title>
        <authorList>
            <person name="Reynolds H.T."/>
            <person name="Vijayakumar V."/>
            <person name="Gluck-Thaler E."/>
            <person name="Korotkin H.B."/>
            <person name="Matheny P.B."/>
            <person name="Slot J.C."/>
        </authorList>
    </citation>
    <scope>NUCLEOTIDE SEQUENCE [LARGE SCALE GENOMIC DNA]</scope>
    <source>
        <strain evidence="2 3">2629</strain>
    </source>
</reference>
<dbReference type="InParanoid" id="A0A409WE81"/>
<evidence type="ECO:0000313" key="3">
    <source>
        <dbReference type="Proteomes" id="UP000284842"/>
    </source>
</evidence>
<feature type="compositionally biased region" description="Acidic residues" evidence="1">
    <location>
        <begin position="285"/>
        <end position="302"/>
    </location>
</feature>
<comment type="caution">
    <text evidence="2">The sequence shown here is derived from an EMBL/GenBank/DDBJ whole genome shotgun (WGS) entry which is preliminary data.</text>
</comment>